<reference evidence="2" key="2">
    <citation type="submission" date="2025-09" db="UniProtKB">
        <authorList>
            <consortium name="Ensembl"/>
        </authorList>
    </citation>
    <scope>IDENTIFICATION</scope>
</reference>
<evidence type="ECO:0000313" key="2">
    <source>
        <dbReference type="Ensembl" id="ENSKMAP00000003195.1"/>
    </source>
</evidence>
<dbReference type="AlphaFoldDB" id="A0A3Q2ZK25"/>
<sequence>RLETEKKNTTKKQKLQHVPPVGPVDLPLSLLEMGCSGRFELITHPEGGRRVSALLHLLSTPLWALCAQRSDHRDALRLHGGKGVGSYGFFLL</sequence>
<dbReference type="Proteomes" id="UP000264800">
    <property type="component" value="Unplaced"/>
</dbReference>
<protein>
    <submittedName>
        <fullName evidence="2">Uncharacterized protein</fullName>
    </submittedName>
</protein>
<evidence type="ECO:0000313" key="3">
    <source>
        <dbReference type="Proteomes" id="UP000264800"/>
    </source>
</evidence>
<feature type="region of interest" description="Disordered" evidence="1">
    <location>
        <begin position="1"/>
        <end position="20"/>
    </location>
</feature>
<reference evidence="2" key="1">
    <citation type="submission" date="2025-08" db="UniProtKB">
        <authorList>
            <consortium name="Ensembl"/>
        </authorList>
    </citation>
    <scope>IDENTIFICATION</scope>
</reference>
<accession>A0A3Q2ZK25</accession>
<name>A0A3Q2ZK25_KRYMA</name>
<dbReference type="STRING" id="37003.ENSKMAP00000003195"/>
<organism evidence="2 3">
    <name type="scientific">Kryptolebias marmoratus</name>
    <name type="common">Mangrove killifish</name>
    <name type="synonym">Rivulus marmoratus</name>
    <dbReference type="NCBI Taxonomy" id="37003"/>
    <lineage>
        <taxon>Eukaryota</taxon>
        <taxon>Metazoa</taxon>
        <taxon>Chordata</taxon>
        <taxon>Craniata</taxon>
        <taxon>Vertebrata</taxon>
        <taxon>Euteleostomi</taxon>
        <taxon>Actinopterygii</taxon>
        <taxon>Neopterygii</taxon>
        <taxon>Teleostei</taxon>
        <taxon>Neoteleostei</taxon>
        <taxon>Acanthomorphata</taxon>
        <taxon>Ovalentaria</taxon>
        <taxon>Atherinomorphae</taxon>
        <taxon>Cyprinodontiformes</taxon>
        <taxon>Rivulidae</taxon>
        <taxon>Kryptolebias</taxon>
    </lineage>
</organism>
<keyword evidence="3" id="KW-1185">Reference proteome</keyword>
<evidence type="ECO:0000256" key="1">
    <source>
        <dbReference type="SAM" id="MobiDB-lite"/>
    </source>
</evidence>
<dbReference type="Ensembl" id="ENSKMAT00000003258.1">
    <property type="protein sequence ID" value="ENSKMAP00000003195.1"/>
    <property type="gene ID" value="ENSKMAG00000002440.1"/>
</dbReference>
<proteinExistence type="predicted"/>